<dbReference type="Proteomes" id="UP000729402">
    <property type="component" value="Unassembled WGS sequence"/>
</dbReference>
<feature type="compositionally biased region" description="Basic and acidic residues" evidence="1">
    <location>
        <begin position="101"/>
        <end position="110"/>
    </location>
</feature>
<accession>A0A8J5V8S8</accession>
<feature type="region of interest" description="Disordered" evidence="1">
    <location>
        <begin position="1"/>
        <end position="110"/>
    </location>
</feature>
<comment type="caution">
    <text evidence="2">The sequence shown here is derived from an EMBL/GenBank/DDBJ whole genome shotgun (WGS) entry which is preliminary data.</text>
</comment>
<keyword evidence="3" id="KW-1185">Reference proteome</keyword>
<evidence type="ECO:0000313" key="3">
    <source>
        <dbReference type="Proteomes" id="UP000729402"/>
    </source>
</evidence>
<protein>
    <submittedName>
        <fullName evidence="2">Uncharacterized protein</fullName>
    </submittedName>
</protein>
<feature type="compositionally biased region" description="Polar residues" evidence="1">
    <location>
        <begin position="21"/>
        <end position="33"/>
    </location>
</feature>
<dbReference type="EMBL" id="JAAALK010000288">
    <property type="protein sequence ID" value="KAG8054780.1"/>
    <property type="molecule type" value="Genomic_DNA"/>
</dbReference>
<sequence length="110" mass="11981">MRTRFRRSRSGLRETVESRQGRQPNPSAGNTRSYRGESSPARGDGHGEYVPPTAATMNKVITDQPAAAVRQRDAGGHAWGRSGSSGSRRKRARGAAGEAEAAERYARRAW</sequence>
<evidence type="ECO:0000256" key="1">
    <source>
        <dbReference type="SAM" id="MobiDB-lite"/>
    </source>
</evidence>
<dbReference type="AlphaFoldDB" id="A0A8J5V8S8"/>
<feature type="compositionally biased region" description="Basic residues" evidence="1">
    <location>
        <begin position="1"/>
        <end position="10"/>
    </location>
</feature>
<reference evidence="2" key="1">
    <citation type="journal article" date="2021" name="bioRxiv">
        <title>Whole Genome Assembly and Annotation of Northern Wild Rice, Zizania palustris L., Supports a Whole Genome Duplication in the Zizania Genus.</title>
        <authorList>
            <person name="Haas M."/>
            <person name="Kono T."/>
            <person name="Macchietto M."/>
            <person name="Millas R."/>
            <person name="McGilp L."/>
            <person name="Shao M."/>
            <person name="Duquette J."/>
            <person name="Hirsch C.N."/>
            <person name="Kimball J."/>
        </authorList>
    </citation>
    <scope>NUCLEOTIDE SEQUENCE</scope>
    <source>
        <tissue evidence="2">Fresh leaf tissue</tissue>
    </source>
</reference>
<proteinExistence type="predicted"/>
<evidence type="ECO:0000313" key="2">
    <source>
        <dbReference type="EMBL" id="KAG8054780.1"/>
    </source>
</evidence>
<name>A0A8J5V8S8_ZIZPA</name>
<gene>
    <name evidence="2" type="ORF">GUJ93_ZPchr0001g31198</name>
</gene>
<organism evidence="2 3">
    <name type="scientific">Zizania palustris</name>
    <name type="common">Northern wild rice</name>
    <dbReference type="NCBI Taxonomy" id="103762"/>
    <lineage>
        <taxon>Eukaryota</taxon>
        <taxon>Viridiplantae</taxon>
        <taxon>Streptophyta</taxon>
        <taxon>Embryophyta</taxon>
        <taxon>Tracheophyta</taxon>
        <taxon>Spermatophyta</taxon>
        <taxon>Magnoliopsida</taxon>
        <taxon>Liliopsida</taxon>
        <taxon>Poales</taxon>
        <taxon>Poaceae</taxon>
        <taxon>BOP clade</taxon>
        <taxon>Oryzoideae</taxon>
        <taxon>Oryzeae</taxon>
        <taxon>Zizaniinae</taxon>
        <taxon>Zizania</taxon>
    </lineage>
</organism>
<reference evidence="2" key="2">
    <citation type="submission" date="2021-02" db="EMBL/GenBank/DDBJ databases">
        <authorList>
            <person name="Kimball J.A."/>
            <person name="Haas M.W."/>
            <person name="Macchietto M."/>
            <person name="Kono T."/>
            <person name="Duquette J."/>
            <person name="Shao M."/>
        </authorList>
    </citation>
    <scope>NUCLEOTIDE SEQUENCE</scope>
    <source>
        <tissue evidence="2">Fresh leaf tissue</tissue>
    </source>
</reference>
<feature type="compositionally biased region" description="Basic and acidic residues" evidence="1">
    <location>
        <begin position="11"/>
        <end position="20"/>
    </location>
</feature>